<comment type="caution">
    <text evidence="6">The sequence shown here is derived from an EMBL/GenBank/DDBJ whole genome shotgun (WGS) entry which is preliminary data.</text>
</comment>
<dbReference type="PANTHER" id="PTHR31225:SF93">
    <property type="entry name" value="ALPHA-HUMULENE_(-)-(E)-BETA-CARYOPHYLLENE SYNTHASE"/>
    <property type="match status" value="1"/>
</dbReference>
<dbReference type="Pfam" id="PF03936">
    <property type="entry name" value="Terpene_synth_C"/>
    <property type="match status" value="2"/>
</dbReference>
<keyword evidence="2" id="KW-0460">Magnesium</keyword>
<dbReference type="GO" id="GO:0009507">
    <property type="term" value="C:chloroplast"/>
    <property type="evidence" value="ECO:0007669"/>
    <property type="project" value="UniProtKB-ARBA"/>
</dbReference>
<dbReference type="InterPro" id="IPR050148">
    <property type="entry name" value="Terpene_synthase-like"/>
</dbReference>
<proteinExistence type="predicted"/>
<sequence>MSNESHSDVFNKFKDDGGSFMSTLGSDVKGLLSLYNAAYLGTHGESILDEAISFTRNNLVSALSDLKPPLSTQVSLDLETPLCRRVRRLLARYYISIYQEDATRHDDAILELAKLDFNLLQSLHREELENITKWWNDLAPSKTLSFARDRLVECYFWILGVYFEPYYSRARVITTKVIALTSILDDIYDVYSTLEESQRLTQAIQRWDVNIVHQLPEYMKDYYLKLIHTFEEFEDILASGEKYRIMYLKEAMKDLSKAYFEESKWRDQHYVPTLEEHLRVSLISAAYPMLECASFVGMGEIATKEAFEWITSFPKIVQASAIIGRIMNDITSHEDNHAWMKERSRDLRDQIKSMLQDYSDFLQTMQLIDAIQLLGVDYHFEKEISEALSKVYDADFNTHGLYEVALRFRLLRQHGYNISPEVNTPLRGADVFNKFKDEEGSFMSDLKGDVEGLLCLYNAAYLGTHGETILDDAISFTRSILTSMLSDLEPPLVTKVSLSLETPLCRRTKRLLTRNYISIYQEDAARNDGLLELAKLDFNLVQSLHREELKSLSIWWKDLALAKSLSFVRDRLVECYYWILGVFSEPRYSRARVMTVKLIALTSIMDDIYDNYSTLDESRLLTDAIQRWEAQAVDQLPNYMKDFYLVMMHYLEEMKDELTPEEKYRMLYLKEEIKILARVYFVESKWGVEGYVPTVEEHLDISMMTTAYPMLACASFVGMGDEAKKEAFEWVMSYPTLLKASSIICRVMDDINSHELEQERGHTASTVECYMKQHGTDANEACKKLQVLVQDAWKDVNKGCLNPTAAVPMSLLERIVNFTRSMEDIHKNIDSYTHSNTTMKDRITLLLLQPVPV</sequence>
<evidence type="ECO:0000313" key="7">
    <source>
        <dbReference type="Proteomes" id="UP001222027"/>
    </source>
</evidence>
<dbReference type="PANTHER" id="PTHR31225">
    <property type="entry name" value="OS04G0344100 PROTEIN-RELATED"/>
    <property type="match status" value="1"/>
</dbReference>
<dbReference type="CDD" id="cd00684">
    <property type="entry name" value="Terpene_cyclase_plant_C1"/>
    <property type="match status" value="2"/>
</dbReference>
<keyword evidence="3" id="KW-0456">Lyase</keyword>
<evidence type="ECO:0000259" key="5">
    <source>
        <dbReference type="Pfam" id="PF03936"/>
    </source>
</evidence>
<dbReference type="InterPro" id="IPR044814">
    <property type="entry name" value="Terpene_cyclase_plant_C1"/>
</dbReference>
<dbReference type="GO" id="GO:0016102">
    <property type="term" value="P:diterpenoid biosynthetic process"/>
    <property type="evidence" value="ECO:0007669"/>
    <property type="project" value="InterPro"/>
</dbReference>
<dbReference type="InterPro" id="IPR034741">
    <property type="entry name" value="Terpene_cyclase-like_1_C"/>
</dbReference>
<dbReference type="SUPFAM" id="SSF48239">
    <property type="entry name" value="Terpenoid cyclases/Protein prenyltransferases"/>
    <property type="match status" value="2"/>
</dbReference>
<organism evidence="6 7">
    <name type="scientific">Ensete ventricosum</name>
    <name type="common">Abyssinian banana</name>
    <name type="synonym">Musa ensete</name>
    <dbReference type="NCBI Taxonomy" id="4639"/>
    <lineage>
        <taxon>Eukaryota</taxon>
        <taxon>Viridiplantae</taxon>
        <taxon>Streptophyta</taxon>
        <taxon>Embryophyta</taxon>
        <taxon>Tracheophyta</taxon>
        <taxon>Spermatophyta</taxon>
        <taxon>Magnoliopsida</taxon>
        <taxon>Liliopsida</taxon>
        <taxon>Zingiberales</taxon>
        <taxon>Musaceae</taxon>
        <taxon>Ensete</taxon>
    </lineage>
</organism>
<dbReference type="GO" id="GO:0010333">
    <property type="term" value="F:terpene synthase activity"/>
    <property type="evidence" value="ECO:0007669"/>
    <property type="project" value="InterPro"/>
</dbReference>
<evidence type="ECO:0000256" key="1">
    <source>
        <dbReference type="ARBA" id="ARBA00022723"/>
    </source>
</evidence>
<dbReference type="InterPro" id="IPR008949">
    <property type="entry name" value="Isoprenoid_synthase_dom_sf"/>
</dbReference>
<dbReference type="InterPro" id="IPR001906">
    <property type="entry name" value="Terpene_synth_N"/>
</dbReference>
<dbReference type="FunFam" id="1.10.600.10:FF:000007">
    <property type="entry name" value="Isoprene synthase, chloroplastic"/>
    <property type="match status" value="1"/>
</dbReference>
<feature type="domain" description="Terpene synthase N-terminal" evidence="4">
    <location>
        <begin position="7"/>
        <end position="75"/>
    </location>
</feature>
<gene>
    <name evidence="6" type="ORF">OPV22_034319</name>
</gene>
<name>A0AAV8PWP8_ENSVE</name>
<dbReference type="GO" id="GO:0000287">
    <property type="term" value="F:magnesium ion binding"/>
    <property type="evidence" value="ECO:0007669"/>
    <property type="project" value="InterPro"/>
</dbReference>
<protein>
    <submittedName>
        <fullName evidence="6">Uncharacterized protein</fullName>
    </submittedName>
</protein>
<dbReference type="SFLD" id="SFLDG01019">
    <property type="entry name" value="Terpene_Cyclase_Like_1_C_Termi"/>
    <property type="match status" value="2"/>
</dbReference>
<dbReference type="InterPro" id="IPR005630">
    <property type="entry name" value="Terpene_synthase_metal-bd"/>
</dbReference>
<dbReference type="EMBL" id="JAQQAF010000009">
    <property type="protein sequence ID" value="KAJ8461393.1"/>
    <property type="molecule type" value="Genomic_DNA"/>
</dbReference>
<dbReference type="SFLD" id="SFLDS00005">
    <property type="entry name" value="Isoprenoid_Synthase_Type_I"/>
    <property type="match status" value="2"/>
</dbReference>
<evidence type="ECO:0000256" key="3">
    <source>
        <dbReference type="ARBA" id="ARBA00023239"/>
    </source>
</evidence>
<dbReference type="InterPro" id="IPR008930">
    <property type="entry name" value="Terpenoid_cyclase/PrenylTrfase"/>
</dbReference>
<keyword evidence="1" id="KW-0479">Metal-binding</keyword>
<dbReference type="Gene3D" id="1.10.600.10">
    <property type="entry name" value="Farnesyl Diphosphate Synthase"/>
    <property type="match status" value="2"/>
</dbReference>
<accession>A0AAV8PWP8</accession>
<feature type="domain" description="Terpene synthase metal-binding" evidence="5">
    <location>
        <begin position="137"/>
        <end position="337"/>
    </location>
</feature>
<dbReference type="Proteomes" id="UP001222027">
    <property type="component" value="Unassembled WGS sequence"/>
</dbReference>
<evidence type="ECO:0000259" key="4">
    <source>
        <dbReference type="Pfam" id="PF01397"/>
    </source>
</evidence>
<dbReference type="AlphaFoldDB" id="A0AAV8PWP8"/>
<feature type="domain" description="Terpene synthase metal-binding" evidence="5">
    <location>
        <begin position="557"/>
        <end position="795"/>
    </location>
</feature>
<evidence type="ECO:0000256" key="2">
    <source>
        <dbReference type="ARBA" id="ARBA00022842"/>
    </source>
</evidence>
<evidence type="ECO:0000313" key="6">
    <source>
        <dbReference type="EMBL" id="KAJ8461393.1"/>
    </source>
</evidence>
<dbReference type="InterPro" id="IPR036965">
    <property type="entry name" value="Terpene_synth_N_sf"/>
</dbReference>
<dbReference type="Pfam" id="PF01397">
    <property type="entry name" value="Terpene_synth"/>
    <property type="match status" value="1"/>
</dbReference>
<dbReference type="SFLD" id="SFLDG01014">
    <property type="entry name" value="Terpene_Cyclase_Like_1_N-term"/>
    <property type="match status" value="1"/>
</dbReference>
<dbReference type="FunFam" id="1.50.10.130:FF:000001">
    <property type="entry name" value="Isoprene synthase, chloroplastic"/>
    <property type="match status" value="1"/>
</dbReference>
<dbReference type="Gene3D" id="1.50.10.130">
    <property type="entry name" value="Terpene synthase, N-terminal domain"/>
    <property type="match status" value="2"/>
</dbReference>
<reference evidence="6 7" key="1">
    <citation type="submission" date="2022-12" db="EMBL/GenBank/DDBJ databases">
        <title>Chromosome-scale assembly of the Ensete ventricosum genome.</title>
        <authorList>
            <person name="Dussert Y."/>
            <person name="Stocks J."/>
            <person name="Wendawek A."/>
            <person name="Woldeyes F."/>
            <person name="Nichols R.A."/>
            <person name="Borrell J.S."/>
        </authorList>
    </citation>
    <scope>NUCLEOTIDE SEQUENCE [LARGE SCALE GENOMIC DNA]</scope>
    <source>
        <strain evidence="7">cv. Maze</strain>
        <tissue evidence="6">Seeds</tissue>
    </source>
</reference>
<keyword evidence="7" id="KW-1185">Reference proteome</keyword>
<dbReference type="SUPFAM" id="SSF48576">
    <property type="entry name" value="Terpenoid synthases"/>
    <property type="match status" value="2"/>
</dbReference>